<evidence type="ECO:0000313" key="3">
    <source>
        <dbReference type="Proteomes" id="UP000271241"/>
    </source>
</evidence>
<feature type="compositionally biased region" description="Basic and acidic residues" evidence="1">
    <location>
        <begin position="1224"/>
        <end position="1234"/>
    </location>
</feature>
<keyword evidence="3" id="KW-1185">Reference proteome</keyword>
<dbReference type="OrthoDB" id="3548913at2759"/>
<feature type="region of interest" description="Disordered" evidence="1">
    <location>
        <begin position="678"/>
        <end position="727"/>
    </location>
</feature>
<sequence>MTHAADKTPSKTASLPDRACSFPPKQPSQLHAPVGLNQSALSAAAAAAAMEFSNSAKHGGGDAMQTADTCASSSCCASDPLCSRPSISVRPTLAGLRFLISLDQHHRENSTRDTARLQHRLIRLQLAARLVAQSDDDHDRLHDLFRNERARDFATYYERRCQGLEHAVYEQLHASLDAPLAASTLSLYAPPTSFLDGLSHGPRRVCMRFVGYLRTNPAMISAVFQRLSDEELHALLPSEDAAGPGVNVPPSPLASPGLGLGTSAGSAASGTAGGAAGAGTAVGQPASVVDLLLSGIFASPHFAGEQRLRLQLWSTVFIRLITERRGERFLLDVLDRFVRLSGWCARGALETQLMKILRRGEEIVLGDGTAHGRLSNDAAGVANFGHNVSSDYGNSAAADAFFDHACEEILGVVDQYIPPSLLTLTRAVLAELPNEQRQYATSLLIVKFFFFRFLGRAITYPEYYGMCDDYYISEEQRQGILFKTNQRLYRYATAVCSAAPGWEKVVISCRVRSLLERIIARFSTTHDADVFRPEELLGSHGTSPSQSHGDFTYPLTPAASTPHPPTGLFPCVTPTLLLQAGDLVTLCDFMSTGRLVRATSRSPPNSTGSSYPSSVRRHYSFSYTSSPAAAAISAIDSREEFFLLLTQMSSIVDELRTRLAEAPALFYIADNDHTLSLKDPQSALGDGGAPVSRSSSMRRHQRDRSDASTISSSSSMLMMDDETDDELVPSLDEDTPAELYTIGAAVFRALGAFDVHDTGASMPVDHFLKAAARAARARAEFADSVLYQNALERLHQLSPEYAADNGALLIRFMARTFDRAAERRALQQRYRNAWWAYAQDTQRRLQEAVAGRVYQFASLRLRMFYISFRGSRVYERARRGILDLARQTQVAESEQQEVQRYVEMRRIDNFVPGDDQFHLFCRDVERLKEQAMQVLWTNEMFVREATLHGPPSVRAQISRQRSTSTAALLMSRLPFGRSAPAAASADRASRAFMSLGNPSASVLAGALRDPSRRHSVAPGTAYASLLGDDFVTTTQLKLVGLIMSEFHLLFRYSETDAWFNQFVGESTDEPPVLRPAAEPVRPSSVAIQSTAVPTRIGATAPSGRSRSLTLNRTSSSVSAVGIASAPIVTAVTAIATTAASTVTLPIVHTASNDTSTPPNTYDSPPLFSTGLRRVDSVATLVPVSMTPRSPAGSVCSNLSSRSERSRSSSLDTTPSPDITPVDSGHGDGGQERFGRSTSAKPVRESVLMGNNHGDPTRRGVSLSEPTYAFASAYSALCTQLTLHPSPFRKLHTLLSLNLLVSASLSLVEAPGTDAIVNELVRVLRQVRPRYLCRDLQVIATFVPDAILAMTDAGKAFVDASVAVMSLKQEIIRRVVQRARALLDGDSELAAHRSSTDDRELQLRQYEAFRLFMIAAKEGDPVGERELAILYLTLPITPADHVCLETEVLTPGDASAYFISSAQVSSTSAAASSMAILGTSAPTTSVMPPFAAGMRGHGLYGNLGAASSSASLMLSAQIAEDRNEKFNAANVAAAMKWFGRAAEKGDVEASRYLKHHQSGGSGLLA</sequence>
<dbReference type="PANTHER" id="PTHR42064:SF1">
    <property type="entry name" value="YALI0F28677P"/>
    <property type="match status" value="1"/>
</dbReference>
<gene>
    <name evidence="2" type="ORF">THASP1DRAFT_31469</name>
</gene>
<dbReference type="EMBL" id="KZ992830">
    <property type="protein sequence ID" value="RKP06719.1"/>
    <property type="molecule type" value="Genomic_DNA"/>
</dbReference>
<accession>A0A4V1IW89</accession>
<name>A0A4V1IW89_9FUNG</name>
<feature type="compositionally biased region" description="Low complexity" evidence="1">
    <location>
        <begin position="707"/>
        <end position="718"/>
    </location>
</feature>
<feature type="region of interest" description="Disordered" evidence="1">
    <location>
        <begin position="1"/>
        <end position="32"/>
    </location>
</feature>
<proteinExistence type="predicted"/>
<dbReference type="Proteomes" id="UP000271241">
    <property type="component" value="Unassembled WGS sequence"/>
</dbReference>
<dbReference type="PANTHER" id="PTHR42064">
    <property type="entry name" value="YALI0F28677P"/>
    <property type="match status" value="1"/>
</dbReference>
<organism evidence="2 3">
    <name type="scientific">Thamnocephalis sphaerospora</name>
    <dbReference type="NCBI Taxonomy" id="78915"/>
    <lineage>
        <taxon>Eukaryota</taxon>
        <taxon>Fungi</taxon>
        <taxon>Fungi incertae sedis</taxon>
        <taxon>Zoopagomycota</taxon>
        <taxon>Zoopagomycotina</taxon>
        <taxon>Zoopagomycetes</taxon>
        <taxon>Zoopagales</taxon>
        <taxon>Sigmoideomycetaceae</taxon>
        <taxon>Thamnocephalis</taxon>
    </lineage>
</organism>
<feature type="region of interest" description="Disordered" evidence="1">
    <location>
        <begin position="1182"/>
        <end position="1260"/>
    </location>
</feature>
<protein>
    <submittedName>
        <fullName evidence="2">Uncharacterized protein</fullName>
    </submittedName>
</protein>
<evidence type="ECO:0000313" key="2">
    <source>
        <dbReference type="EMBL" id="RKP06719.1"/>
    </source>
</evidence>
<reference evidence="3" key="1">
    <citation type="journal article" date="2018" name="Nat. Microbiol.">
        <title>Leveraging single-cell genomics to expand the fungal tree of life.</title>
        <authorList>
            <person name="Ahrendt S.R."/>
            <person name="Quandt C.A."/>
            <person name="Ciobanu D."/>
            <person name="Clum A."/>
            <person name="Salamov A."/>
            <person name="Andreopoulos B."/>
            <person name="Cheng J.F."/>
            <person name="Woyke T."/>
            <person name="Pelin A."/>
            <person name="Henrissat B."/>
            <person name="Reynolds N.K."/>
            <person name="Benny G.L."/>
            <person name="Smith M.E."/>
            <person name="James T.Y."/>
            <person name="Grigoriev I.V."/>
        </authorList>
    </citation>
    <scope>NUCLEOTIDE SEQUENCE [LARGE SCALE GENOMIC DNA]</scope>
    <source>
        <strain evidence="3">RSA 1356</strain>
    </source>
</reference>
<evidence type="ECO:0000256" key="1">
    <source>
        <dbReference type="SAM" id="MobiDB-lite"/>
    </source>
</evidence>
<dbReference type="STRING" id="78915.A0A4V1IW89"/>